<feature type="compositionally biased region" description="Polar residues" evidence="1">
    <location>
        <begin position="654"/>
        <end position="663"/>
    </location>
</feature>
<sequence>MQSYVQRSTIPDQKGGGYSPGSGTGSGTGGSPRGPESPQSYEYSEGSEASGSDVASDSVHLSQTTIRRGREEKVTTTPWRKPRGKSLETHKTPAATPWRKPRERSLDSRVEGKPDQIQEKPPTPGKKIPPWARKQGKQKLETLLSIDDDKKKPDATDSQKPKAEQAVPTDAGIPFPAQRKPSIPWTEEQIKLKKTVTEKKPMDKEKLETVQLKPIQTTDDRSKPKTRSSSLAGEDTLAEEDSGQKSIQDQRRRSSTTIPWTEEPIKLKKTVTEKKAVAKEKLETVKLKPVKDTNEAGKEGPDFPIDSTDMPEEVTRKSKIVPWTQEEIKLKKPTIQQPKELYSGQKPDKHRDSPLETSIQDATQTIETMTKEQVKPSPQEQSKAPRKEPVKGVPWAQEAIKLEKPKVVEKPDDSSQPTEKETDQPKDVQEATDKRAKVPWTQEKIQLKKTVAEKKVVEREKLETVQLKSRKASLPAEKPTEESPEETRIDEAPKPSGATSEPKGISAQKLPTEKPSDEIPKTDTPKSKMMKPTPLGEKESTAEIYDAEQTKLKTQPIPWTQEQVRLKKTTVEKKTIVKEKLDTVQLKPTSKAEAITVGKETEETRPPEKQELLDAPKTPGQKTDELSIADKNAKSGEASDKRGPQLPDKGPSMQKPQQGQIEQPETAKPEGKKNLKEQDSDVHEKDSRVHPLAKPDSQPTTKKQKELRTKETERRTREEEQETVREETRVDQLKITKADVEQSTEHSETKVQLGLKKSTVEKTQREAHEHPTIVHEDSAGGTLPKATKPEKPGEKDLAKAPDTSEQETKDEVQEKSKPDKIKRSEEGSTSGKPKVMPWTQEQVKLKKVTVDKDQRPEKLKEKRPSLREDEIKPWTEESITLKSTTQKRGKLIEEEDTRKNVTEEKASISTEEKETLDSEELLERVKKVEVKEEAGKPKKPTLAPGDRTMMKISIALKEKPEEETARKTEENK</sequence>
<feature type="compositionally biased region" description="Basic and acidic residues" evidence="1">
    <location>
        <begin position="631"/>
        <end position="643"/>
    </location>
</feature>
<feature type="region of interest" description="Disordered" evidence="1">
    <location>
        <begin position="583"/>
        <end position="917"/>
    </location>
</feature>
<feature type="compositionally biased region" description="Basic and acidic residues" evidence="1">
    <location>
        <begin position="848"/>
        <end position="875"/>
    </location>
</feature>
<feature type="compositionally biased region" description="Basic and acidic residues" evidence="1">
    <location>
        <begin position="599"/>
        <end position="614"/>
    </location>
</feature>
<feature type="compositionally biased region" description="Basic and acidic residues" evidence="1">
    <location>
        <begin position="188"/>
        <end position="208"/>
    </location>
</feature>
<feature type="compositionally biased region" description="Basic and acidic residues" evidence="1">
    <location>
        <begin position="400"/>
        <end position="436"/>
    </location>
</feature>
<feature type="compositionally biased region" description="Basic and acidic residues" evidence="1">
    <location>
        <begin position="511"/>
        <end position="526"/>
    </location>
</feature>
<proteinExistence type="predicted"/>
<name>A0A6H5GBX0_9HEMI</name>
<feature type="compositionally biased region" description="Polar residues" evidence="1">
    <location>
        <begin position="877"/>
        <end position="886"/>
    </location>
</feature>
<feature type="compositionally biased region" description="Basic and acidic residues" evidence="1">
    <location>
        <begin position="758"/>
        <end position="778"/>
    </location>
</feature>
<accession>A0A6H5GBX0</accession>
<gene>
    <name evidence="2" type="ORF">NTEN_LOCUS6395</name>
</gene>
<keyword evidence="3" id="KW-1185">Reference proteome</keyword>
<feature type="compositionally biased region" description="Basic and acidic residues" evidence="1">
    <location>
        <begin position="703"/>
        <end position="749"/>
    </location>
</feature>
<feature type="non-terminal residue" evidence="2">
    <location>
        <position position="972"/>
    </location>
</feature>
<feature type="compositionally biased region" description="Basic and acidic residues" evidence="1">
    <location>
        <begin position="450"/>
        <end position="463"/>
    </location>
</feature>
<evidence type="ECO:0000313" key="2">
    <source>
        <dbReference type="EMBL" id="CAB0000608.1"/>
    </source>
</evidence>
<reference evidence="2 3" key="1">
    <citation type="submission" date="2020-02" db="EMBL/GenBank/DDBJ databases">
        <authorList>
            <person name="Ferguson B K."/>
        </authorList>
    </citation>
    <scope>NUCLEOTIDE SEQUENCE [LARGE SCALE GENOMIC DNA]</scope>
</reference>
<evidence type="ECO:0000256" key="1">
    <source>
        <dbReference type="SAM" id="MobiDB-lite"/>
    </source>
</evidence>
<feature type="compositionally biased region" description="Polar residues" evidence="1">
    <location>
        <begin position="1"/>
        <end position="11"/>
    </location>
</feature>
<feature type="compositionally biased region" description="Basic and acidic residues" evidence="1">
    <location>
        <begin position="806"/>
        <end position="826"/>
    </location>
</feature>
<dbReference type="Proteomes" id="UP000479000">
    <property type="component" value="Unassembled WGS sequence"/>
</dbReference>
<feature type="region of interest" description="Disordered" evidence="1">
    <location>
        <begin position="290"/>
        <end position="542"/>
    </location>
</feature>
<dbReference type="AlphaFoldDB" id="A0A6H5GBX0"/>
<feature type="compositionally biased region" description="Basic and acidic residues" evidence="1">
    <location>
        <begin position="147"/>
        <end position="163"/>
    </location>
</feature>
<feature type="compositionally biased region" description="Polar residues" evidence="1">
    <location>
        <begin position="355"/>
        <end position="368"/>
    </location>
</feature>
<feature type="compositionally biased region" description="Basic and acidic residues" evidence="1">
    <location>
        <begin position="290"/>
        <end position="301"/>
    </location>
</feature>
<feature type="compositionally biased region" description="Polar residues" evidence="1">
    <location>
        <begin position="53"/>
        <end position="66"/>
    </location>
</feature>
<feature type="region of interest" description="Disordered" evidence="1">
    <location>
        <begin position="1"/>
        <end position="269"/>
    </location>
</feature>
<feature type="compositionally biased region" description="Low complexity" evidence="1">
    <location>
        <begin position="33"/>
        <end position="52"/>
    </location>
</feature>
<evidence type="ECO:0000313" key="3">
    <source>
        <dbReference type="Proteomes" id="UP000479000"/>
    </source>
</evidence>
<feature type="compositionally biased region" description="Basic and acidic residues" evidence="1">
    <location>
        <begin position="665"/>
        <end position="689"/>
    </location>
</feature>
<feature type="compositionally biased region" description="Basic and acidic residues" evidence="1">
    <location>
        <begin position="103"/>
        <end position="118"/>
    </location>
</feature>
<feature type="compositionally biased region" description="Basic and acidic residues" evidence="1">
    <location>
        <begin position="478"/>
        <end position="493"/>
    </location>
</feature>
<feature type="compositionally biased region" description="Gly residues" evidence="1">
    <location>
        <begin position="14"/>
        <end position="32"/>
    </location>
</feature>
<organism evidence="2 3">
    <name type="scientific">Nesidiocoris tenuis</name>
    <dbReference type="NCBI Taxonomy" id="355587"/>
    <lineage>
        <taxon>Eukaryota</taxon>
        <taxon>Metazoa</taxon>
        <taxon>Ecdysozoa</taxon>
        <taxon>Arthropoda</taxon>
        <taxon>Hexapoda</taxon>
        <taxon>Insecta</taxon>
        <taxon>Pterygota</taxon>
        <taxon>Neoptera</taxon>
        <taxon>Paraneoptera</taxon>
        <taxon>Hemiptera</taxon>
        <taxon>Heteroptera</taxon>
        <taxon>Panheteroptera</taxon>
        <taxon>Cimicomorpha</taxon>
        <taxon>Miridae</taxon>
        <taxon>Dicyphina</taxon>
        <taxon>Nesidiocoris</taxon>
    </lineage>
</organism>
<dbReference type="EMBL" id="CADCXU010009661">
    <property type="protein sequence ID" value="CAB0000608.1"/>
    <property type="molecule type" value="Genomic_DNA"/>
</dbReference>
<protein>
    <submittedName>
        <fullName evidence="2">Uncharacterized protein</fullName>
    </submittedName>
</protein>
<feature type="compositionally biased region" description="Basic and acidic residues" evidence="1">
    <location>
        <begin position="890"/>
        <end position="917"/>
    </location>
</feature>
<feature type="compositionally biased region" description="Basic and acidic residues" evidence="1">
    <location>
        <begin position="787"/>
        <end position="799"/>
    </location>
</feature>